<dbReference type="AlphaFoldDB" id="A0ABD1VMI7"/>
<evidence type="ECO:0000313" key="1">
    <source>
        <dbReference type="EMBL" id="KAL2538574.1"/>
    </source>
</evidence>
<reference evidence="2" key="1">
    <citation type="submission" date="2024-07" db="EMBL/GenBank/DDBJ databases">
        <title>Two chromosome-level genome assemblies of Korean endemic species Abeliophyllum distichum and Forsythia ovata (Oleaceae).</title>
        <authorList>
            <person name="Jang H."/>
        </authorList>
    </citation>
    <scope>NUCLEOTIDE SEQUENCE [LARGE SCALE GENOMIC DNA]</scope>
</reference>
<name>A0ABD1VMI7_9LAMI</name>
<dbReference type="EMBL" id="JBFOLJ010000005">
    <property type="protein sequence ID" value="KAL2538574.1"/>
    <property type="molecule type" value="Genomic_DNA"/>
</dbReference>
<proteinExistence type="predicted"/>
<protein>
    <submittedName>
        <fullName evidence="1">Uncharacterized protein</fullName>
    </submittedName>
</protein>
<organism evidence="1 2">
    <name type="scientific">Forsythia ovata</name>
    <dbReference type="NCBI Taxonomy" id="205694"/>
    <lineage>
        <taxon>Eukaryota</taxon>
        <taxon>Viridiplantae</taxon>
        <taxon>Streptophyta</taxon>
        <taxon>Embryophyta</taxon>
        <taxon>Tracheophyta</taxon>
        <taxon>Spermatophyta</taxon>
        <taxon>Magnoliopsida</taxon>
        <taxon>eudicotyledons</taxon>
        <taxon>Gunneridae</taxon>
        <taxon>Pentapetalae</taxon>
        <taxon>asterids</taxon>
        <taxon>lamiids</taxon>
        <taxon>Lamiales</taxon>
        <taxon>Oleaceae</taxon>
        <taxon>Forsythieae</taxon>
        <taxon>Forsythia</taxon>
    </lineage>
</organism>
<dbReference type="Proteomes" id="UP001604277">
    <property type="component" value="Unassembled WGS sequence"/>
</dbReference>
<comment type="caution">
    <text evidence="1">The sequence shown here is derived from an EMBL/GenBank/DDBJ whole genome shotgun (WGS) entry which is preliminary data.</text>
</comment>
<evidence type="ECO:0000313" key="2">
    <source>
        <dbReference type="Proteomes" id="UP001604277"/>
    </source>
</evidence>
<sequence>MVETQTLLMRNQRRLNVKLCYERAYRERPNPGVIPSLIDCSVLLALVFTGFQGMEYYQATSTILDRKITLNKKTKLELIEINRKLCSFVLTSLLIQSILPNLILKRTYSFPGKILVDLSSRKNGLA</sequence>
<accession>A0ABD1VMI7</accession>
<gene>
    <name evidence="1" type="ORF">Fot_19965</name>
</gene>
<keyword evidence="2" id="KW-1185">Reference proteome</keyword>